<organism evidence="2 3">
    <name type="scientific">Stenotrophomonas maltophilia</name>
    <name type="common">Pseudomonas maltophilia</name>
    <name type="synonym">Xanthomonas maltophilia</name>
    <dbReference type="NCBI Taxonomy" id="40324"/>
    <lineage>
        <taxon>Bacteria</taxon>
        <taxon>Pseudomonadati</taxon>
        <taxon>Pseudomonadota</taxon>
        <taxon>Gammaproteobacteria</taxon>
        <taxon>Lysobacterales</taxon>
        <taxon>Lysobacteraceae</taxon>
        <taxon>Stenotrophomonas</taxon>
        <taxon>Stenotrophomonas maltophilia group</taxon>
    </lineage>
</organism>
<feature type="transmembrane region" description="Helical" evidence="1">
    <location>
        <begin position="6"/>
        <end position="29"/>
    </location>
</feature>
<keyword evidence="1" id="KW-0472">Membrane</keyword>
<evidence type="ECO:0008006" key="4">
    <source>
        <dbReference type="Google" id="ProtNLM"/>
    </source>
</evidence>
<keyword evidence="1" id="KW-1133">Transmembrane helix</keyword>
<feature type="transmembrane region" description="Helical" evidence="1">
    <location>
        <begin position="41"/>
        <end position="63"/>
    </location>
</feature>
<gene>
    <name evidence="2" type="ORF">GAK31_01896</name>
</gene>
<name>A0A7V8FID4_STEMA</name>
<dbReference type="AlphaFoldDB" id="A0A7V8FID4"/>
<proteinExistence type="predicted"/>
<protein>
    <recommendedName>
        <fullName evidence="4">Transmembrane protein</fullName>
    </recommendedName>
</protein>
<dbReference type="Proteomes" id="UP000487117">
    <property type="component" value="Unassembled WGS sequence"/>
</dbReference>
<evidence type="ECO:0000256" key="1">
    <source>
        <dbReference type="SAM" id="Phobius"/>
    </source>
</evidence>
<evidence type="ECO:0000313" key="2">
    <source>
        <dbReference type="EMBL" id="KAF1016398.1"/>
    </source>
</evidence>
<accession>A0A7V8FID4</accession>
<keyword evidence="1" id="KW-0812">Transmembrane</keyword>
<dbReference type="EMBL" id="WNDS01000002">
    <property type="protein sequence ID" value="KAF1016398.1"/>
    <property type="molecule type" value="Genomic_DNA"/>
</dbReference>
<feature type="transmembrane region" description="Helical" evidence="1">
    <location>
        <begin position="155"/>
        <end position="180"/>
    </location>
</feature>
<comment type="caution">
    <text evidence="2">The sequence shown here is derived from an EMBL/GenBank/DDBJ whole genome shotgun (WGS) entry which is preliminary data.</text>
</comment>
<reference evidence="3" key="1">
    <citation type="journal article" date="2020" name="MBio">
        <title>Horizontal gene transfer to a defensive symbiont with a reduced genome amongst a multipartite beetle microbiome.</title>
        <authorList>
            <person name="Waterworth S.C."/>
            <person name="Florez L.V."/>
            <person name="Rees E.R."/>
            <person name="Hertweck C."/>
            <person name="Kaltenpoth M."/>
            <person name="Kwan J.C."/>
        </authorList>
    </citation>
    <scope>NUCLEOTIDE SEQUENCE [LARGE SCALE GENOMIC DNA]</scope>
</reference>
<feature type="transmembrane region" description="Helical" evidence="1">
    <location>
        <begin position="75"/>
        <end position="97"/>
    </location>
</feature>
<evidence type="ECO:0000313" key="3">
    <source>
        <dbReference type="Proteomes" id="UP000487117"/>
    </source>
</evidence>
<feature type="transmembrane region" description="Helical" evidence="1">
    <location>
        <begin position="117"/>
        <end position="135"/>
    </location>
</feature>
<sequence>MTSYSGFLPVLLSGGVFAVLLVAGARAVRRISANDPTGRHWLLRTLAVLSPLCLLASLGLAAFRPLLSSRPATSTPGLAVAAVMLMDVGALISPLLWRMLLQRRLGRSPSTLPFFHASRTSLLVLYVLALIYMAASRTAAPVLQPWLDEPGLLQGLVRLAVALVHVAMLAALITFPVMALRAGLTALARRIKRAFARSPTL</sequence>